<feature type="signal peptide" evidence="11">
    <location>
        <begin position="1"/>
        <end position="17"/>
    </location>
</feature>
<dbReference type="InterPro" id="IPR007110">
    <property type="entry name" value="Ig-like_dom"/>
</dbReference>
<dbReference type="PROSITE" id="PS50853">
    <property type="entry name" value="FN3"/>
    <property type="match status" value="3"/>
</dbReference>
<keyword evidence="5 10" id="KW-0472">Membrane</keyword>
<dbReference type="GO" id="GO:0001786">
    <property type="term" value="F:phosphatidylserine binding"/>
    <property type="evidence" value="ECO:0007669"/>
    <property type="project" value="TreeGrafter"/>
</dbReference>
<evidence type="ECO:0000256" key="1">
    <source>
        <dbReference type="ARBA" id="ARBA00004479"/>
    </source>
</evidence>
<evidence type="ECO:0000256" key="5">
    <source>
        <dbReference type="ARBA" id="ARBA00023136"/>
    </source>
</evidence>
<evidence type="ECO:0000256" key="4">
    <source>
        <dbReference type="ARBA" id="ARBA00022989"/>
    </source>
</evidence>
<accession>A0AAD3MZP0</accession>
<evidence type="ECO:0000313" key="14">
    <source>
        <dbReference type="EMBL" id="GLD62119.1"/>
    </source>
</evidence>
<dbReference type="AlphaFoldDB" id="A0AAD3MZP0"/>
<keyword evidence="4 10" id="KW-1133">Transmembrane helix</keyword>
<dbReference type="InterPro" id="IPR036116">
    <property type="entry name" value="FN3_sf"/>
</dbReference>
<reference evidence="14" key="1">
    <citation type="submission" date="2022-08" db="EMBL/GenBank/DDBJ databases">
        <title>Genome sequencing of akame (Lates japonicus).</title>
        <authorList>
            <person name="Hashiguchi Y."/>
            <person name="Takahashi H."/>
        </authorList>
    </citation>
    <scope>NUCLEOTIDE SEQUENCE</scope>
    <source>
        <strain evidence="14">Kochi</strain>
    </source>
</reference>
<evidence type="ECO:0000256" key="7">
    <source>
        <dbReference type="ARBA" id="ARBA00023180"/>
    </source>
</evidence>
<dbReference type="SUPFAM" id="SSF49265">
    <property type="entry name" value="Fibronectin type III"/>
    <property type="match status" value="2"/>
</dbReference>
<dbReference type="InterPro" id="IPR013783">
    <property type="entry name" value="Ig-like_fold"/>
</dbReference>
<dbReference type="PANTHER" id="PTHR46608:SF3">
    <property type="entry name" value="T-CELL IMMUNOGLOBULIN AND MUCIN DOMAIN-CONTAINING PROTEIN 4"/>
    <property type="match status" value="1"/>
</dbReference>
<evidence type="ECO:0000256" key="9">
    <source>
        <dbReference type="ARBA" id="ARBA00038203"/>
    </source>
</evidence>
<keyword evidence="6" id="KW-1015">Disulfide bond</keyword>
<dbReference type="InterPro" id="IPR013106">
    <property type="entry name" value="Ig_V-set"/>
</dbReference>
<evidence type="ECO:0000256" key="3">
    <source>
        <dbReference type="ARBA" id="ARBA00022729"/>
    </source>
</evidence>
<protein>
    <submittedName>
        <fullName evidence="14">Down syndrome cell adhesion molecule-like protein 1 homolog</fullName>
    </submittedName>
</protein>
<evidence type="ECO:0000259" key="12">
    <source>
        <dbReference type="PROSITE" id="PS50835"/>
    </source>
</evidence>
<dbReference type="EMBL" id="BRZM01000049">
    <property type="protein sequence ID" value="GLD62119.1"/>
    <property type="molecule type" value="Genomic_DNA"/>
</dbReference>
<dbReference type="SUPFAM" id="SSF48726">
    <property type="entry name" value="Immunoglobulin"/>
    <property type="match status" value="2"/>
</dbReference>
<feature type="transmembrane region" description="Helical" evidence="10">
    <location>
        <begin position="733"/>
        <end position="753"/>
    </location>
</feature>
<feature type="domain" description="Fibronectin type-III" evidence="13">
    <location>
        <begin position="452"/>
        <end position="553"/>
    </location>
</feature>
<organism evidence="14 15">
    <name type="scientific">Lates japonicus</name>
    <name type="common">Japanese lates</name>
    <dbReference type="NCBI Taxonomy" id="270547"/>
    <lineage>
        <taxon>Eukaryota</taxon>
        <taxon>Metazoa</taxon>
        <taxon>Chordata</taxon>
        <taxon>Craniata</taxon>
        <taxon>Vertebrata</taxon>
        <taxon>Euteleostomi</taxon>
        <taxon>Actinopterygii</taxon>
        <taxon>Neopterygii</taxon>
        <taxon>Teleostei</taxon>
        <taxon>Neoteleostei</taxon>
        <taxon>Acanthomorphata</taxon>
        <taxon>Carangaria</taxon>
        <taxon>Carangaria incertae sedis</taxon>
        <taxon>Centropomidae</taxon>
        <taxon>Lates</taxon>
    </lineage>
</organism>
<keyword evidence="7" id="KW-0325">Glycoprotein</keyword>
<comment type="similarity">
    <text evidence="9">Belongs to the immunoglobulin superfamily. TIM family.</text>
</comment>
<dbReference type="Gene3D" id="2.60.40.10">
    <property type="entry name" value="Immunoglobulins"/>
    <property type="match status" value="5"/>
</dbReference>
<dbReference type="InterPro" id="IPR003599">
    <property type="entry name" value="Ig_sub"/>
</dbReference>
<keyword evidence="15" id="KW-1185">Reference proteome</keyword>
<dbReference type="InterPro" id="IPR036179">
    <property type="entry name" value="Ig-like_dom_sf"/>
</dbReference>
<feature type="chain" id="PRO_5042250026" evidence="11">
    <location>
        <begin position="18"/>
        <end position="778"/>
    </location>
</feature>
<name>A0AAD3MZP0_LATJO</name>
<keyword evidence="2 10" id="KW-0812">Transmembrane</keyword>
<dbReference type="SMART" id="SM00409">
    <property type="entry name" value="IG"/>
    <property type="match status" value="2"/>
</dbReference>
<dbReference type="Proteomes" id="UP001279410">
    <property type="component" value="Unassembled WGS sequence"/>
</dbReference>
<evidence type="ECO:0000256" key="2">
    <source>
        <dbReference type="ARBA" id="ARBA00022692"/>
    </source>
</evidence>
<dbReference type="InterPro" id="IPR003961">
    <property type="entry name" value="FN3_dom"/>
</dbReference>
<keyword evidence="8" id="KW-0393">Immunoglobulin domain</keyword>
<dbReference type="CDD" id="cd00063">
    <property type="entry name" value="FN3"/>
    <property type="match status" value="3"/>
</dbReference>
<comment type="subcellular location">
    <subcellularLocation>
        <location evidence="1">Membrane</location>
        <topology evidence="1">Single-pass type I membrane protein</topology>
    </subcellularLocation>
</comment>
<dbReference type="Pfam" id="PF07686">
    <property type="entry name" value="V-set"/>
    <property type="match status" value="2"/>
</dbReference>
<gene>
    <name evidence="14" type="ORF">AKAME5_001386900</name>
</gene>
<dbReference type="SMART" id="SM00060">
    <property type="entry name" value="FN3"/>
    <property type="match status" value="3"/>
</dbReference>
<evidence type="ECO:0000259" key="13">
    <source>
        <dbReference type="PROSITE" id="PS50853"/>
    </source>
</evidence>
<dbReference type="FunFam" id="2.60.40.10:FF:000774">
    <property type="entry name" value="Hepatitis A virus cellular receptor 1"/>
    <property type="match status" value="2"/>
</dbReference>
<evidence type="ECO:0000256" key="8">
    <source>
        <dbReference type="ARBA" id="ARBA00023319"/>
    </source>
</evidence>
<evidence type="ECO:0000313" key="15">
    <source>
        <dbReference type="Proteomes" id="UP001279410"/>
    </source>
</evidence>
<feature type="domain" description="Ig-like" evidence="12">
    <location>
        <begin position="28"/>
        <end position="110"/>
    </location>
</feature>
<sequence>MRGLCFFFLSILTQVSSETFSDVIGIIGHNITLPCRYDAQANGVLSFCWGQGQLPMSKCSNTILSYSRAAVDFRQSSRYQLLGRVTDGDISLTILNAQQSDAGVYGCRVEIPGWFNDLKVNMRLVMEEAPVEQPVTQDWTLITGGRHETSVLETEEDDDPTPTVTGNEEKFKELLEVENIARIGAIFFCSIIIILVFIFRKESEPAGTLQHLNTPAAENIYESVPMPNLLLCLLLGCVSTEGIIATVGSDVTLICNYDAQYYGRLSSCWGRGAIPNSGCANEVIKSDGTAVTSRLSERYLLLGNLGEGDVSLTIRQVEEGDSGQYGCRVEIPGWFNDHKHEVTLTVVAARPNPVRVETREVKERTITVRWTPAFDGGSPITSYKIDLKNKQASWDTAVRTVVSNPELTQVTLVDLRPAKTYNLRVFVVNSVGMSEASNVLTVTTKEAAPEGPPLDMQLEALTSRSIKVTWKPPRPELRNGVLRSYSISYREYDPTGKQFKRWQHQSVTATRELESFTLTNLKPSTKYGVLVQAKTNAGPGPASSAPLCSTLDEVHTTTTVATIVSSSTADTMRRHDTTSVTAAHTTSMVESVTAATVWDQSTSITSVPPDPPVVELKEVRDNTISLFWTPGFEGDSPITGFYLEYKAVNASWDYTKTVVDFSPNQTEATIIEINPSTYNIRMFAKNSLGTSKPSNVLTITSGEAGHQRGSQVTTVSTDTHAAASVEESHNGHLAAIVVPVVLVVLIVATITAWQLRRIKHKQGSLSVDDQWSTTLQRL</sequence>
<feature type="domain" description="Fibronectin type-III" evidence="13">
    <location>
        <begin position="608"/>
        <end position="704"/>
    </location>
</feature>
<evidence type="ECO:0000256" key="10">
    <source>
        <dbReference type="SAM" id="Phobius"/>
    </source>
</evidence>
<dbReference type="PROSITE" id="PS50835">
    <property type="entry name" value="IG_LIKE"/>
    <property type="match status" value="2"/>
</dbReference>
<dbReference type="GO" id="GO:0043277">
    <property type="term" value="P:apoptotic cell clearance"/>
    <property type="evidence" value="ECO:0007669"/>
    <property type="project" value="TreeGrafter"/>
</dbReference>
<evidence type="ECO:0000256" key="6">
    <source>
        <dbReference type="ARBA" id="ARBA00023157"/>
    </source>
</evidence>
<comment type="caution">
    <text evidence="14">The sequence shown here is derived from an EMBL/GenBank/DDBJ whole genome shotgun (WGS) entry which is preliminary data.</text>
</comment>
<dbReference type="PANTHER" id="PTHR46608">
    <property type="entry name" value="T-CELL IMMUNOGLOBULIN AND MUCIN DOMAIN-CONTAINING PROTEIN 4"/>
    <property type="match status" value="1"/>
</dbReference>
<dbReference type="Pfam" id="PF00041">
    <property type="entry name" value="fn3"/>
    <property type="match status" value="3"/>
</dbReference>
<keyword evidence="3 11" id="KW-0732">Signal</keyword>
<feature type="domain" description="Fibronectin type-III" evidence="13">
    <location>
        <begin position="350"/>
        <end position="447"/>
    </location>
</feature>
<evidence type="ECO:0000256" key="11">
    <source>
        <dbReference type="SAM" id="SignalP"/>
    </source>
</evidence>
<feature type="domain" description="Ig-like" evidence="12">
    <location>
        <begin position="227"/>
        <end position="345"/>
    </location>
</feature>
<dbReference type="FunFam" id="2.60.40.10:FF:000120">
    <property type="entry name" value="Down syndrome cell adhesion molecule like 1"/>
    <property type="match status" value="1"/>
</dbReference>
<proteinExistence type="inferred from homology"/>
<dbReference type="GO" id="GO:0060097">
    <property type="term" value="P:cytoskeletal rearrangement involved in phagocytosis, engulfment"/>
    <property type="evidence" value="ECO:0007669"/>
    <property type="project" value="TreeGrafter"/>
</dbReference>
<dbReference type="GO" id="GO:0016020">
    <property type="term" value="C:membrane"/>
    <property type="evidence" value="ECO:0007669"/>
    <property type="project" value="UniProtKB-SubCell"/>
</dbReference>